<keyword evidence="1" id="KW-0175">Coiled coil</keyword>
<gene>
    <name evidence="2" type="ORF">HMPREF1062_04051</name>
</gene>
<accession>I9QCV7</accession>
<dbReference type="EMBL" id="AGXG01000088">
    <property type="protein sequence ID" value="EIY26858.1"/>
    <property type="molecule type" value="Genomic_DNA"/>
</dbReference>
<dbReference type="PATRIC" id="fig|997874.3.peg.4147"/>
<reference evidence="2 3" key="1">
    <citation type="submission" date="2012-02" db="EMBL/GenBank/DDBJ databases">
        <title>The Genome Sequence of Bacteroides cellulosilyticus CL02T12C19.</title>
        <authorList>
            <consortium name="The Broad Institute Genome Sequencing Platform"/>
            <person name="Earl A."/>
            <person name="Ward D."/>
            <person name="Feldgarden M."/>
            <person name="Gevers D."/>
            <person name="Zitomersky N.L."/>
            <person name="Coyne M.J."/>
            <person name="Comstock L.E."/>
            <person name="Young S.K."/>
            <person name="Zeng Q."/>
            <person name="Gargeya S."/>
            <person name="Fitzgerald M."/>
            <person name="Haas B."/>
            <person name="Abouelleil A."/>
            <person name="Alvarado L."/>
            <person name="Arachchi H.M."/>
            <person name="Berlin A."/>
            <person name="Chapman S.B."/>
            <person name="Gearin G."/>
            <person name="Goldberg J."/>
            <person name="Griggs A."/>
            <person name="Gujja S."/>
            <person name="Hansen M."/>
            <person name="Heiman D."/>
            <person name="Howarth C."/>
            <person name="Larimer J."/>
            <person name="Lui A."/>
            <person name="MacDonald P.J.P."/>
            <person name="McCowen C."/>
            <person name="Montmayeur A."/>
            <person name="Murphy C."/>
            <person name="Neiman D."/>
            <person name="Pearson M."/>
            <person name="Priest M."/>
            <person name="Roberts A."/>
            <person name="Saif S."/>
            <person name="Shea T."/>
            <person name="Sisk P."/>
            <person name="Stolte C."/>
            <person name="Sykes S."/>
            <person name="Wortman J."/>
            <person name="Nusbaum C."/>
            <person name="Birren B."/>
        </authorList>
    </citation>
    <scope>NUCLEOTIDE SEQUENCE [LARGE SCALE GENOMIC DNA]</scope>
    <source>
        <strain evidence="2 3">CL02T12C19</strain>
    </source>
</reference>
<evidence type="ECO:0000313" key="2">
    <source>
        <dbReference type="EMBL" id="EIY26858.1"/>
    </source>
</evidence>
<proteinExistence type="predicted"/>
<keyword evidence="3" id="KW-1185">Reference proteome</keyword>
<evidence type="ECO:0000256" key="1">
    <source>
        <dbReference type="SAM" id="Coils"/>
    </source>
</evidence>
<dbReference type="Proteomes" id="UP000003741">
    <property type="component" value="Unassembled WGS sequence"/>
</dbReference>
<dbReference type="OrthoDB" id="1043022at2"/>
<name>I9QCV7_9BACE</name>
<dbReference type="RefSeq" id="WP_007218228.1">
    <property type="nucleotide sequence ID" value="NZ_JH724088.1"/>
</dbReference>
<organism evidence="2 3">
    <name type="scientific">Bacteroides cellulosilyticus CL02T12C19</name>
    <dbReference type="NCBI Taxonomy" id="997874"/>
    <lineage>
        <taxon>Bacteria</taxon>
        <taxon>Pseudomonadati</taxon>
        <taxon>Bacteroidota</taxon>
        <taxon>Bacteroidia</taxon>
        <taxon>Bacteroidales</taxon>
        <taxon>Bacteroidaceae</taxon>
        <taxon>Bacteroides</taxon>
    </lineage>
</organism>
<comment type="caution">
    <text evidence="2">The sequence shown here is derived from an EMBL/GenBank/DDBJ whole genome shotgun (WGS) entry which is preliminary data.</text>
</comment>
<protein>
    <submittedName>
        <fullName evidence="2">Uncharacterized protein</fullName>
    </submittedName>
</protein>
<dbReference type="AlphaFoldDB" id="I9QCV7"/>
<dbReference type="HOGENOM" id="CLU_149822_0_0_10"/>
<evidence type="ECO:0000313" key="3">
    <source>
        <dbReference type="Proteomes" id="UP000003741"/>
    </source>
</evidence>
<feature type="coiled-coil region" evidence="1">
    <location>
        <begin position="39"/>
        <end position="66"/>
    </location>
</feature>
<sequence length="142" mass="16735">MEKELFKNKEPLARLQMLQDNCAAIEKITYPHQFSEEEMEARKTSLANLDIEMSELEAEKKAVQDRIKEKMKPITKQRGKLIEDIKRKYEDVTDECYKFLDRETRTACYYNGNGDLVRERPMEAQEMQKTIQEDLAATGTDY</sequence>